<keyword evidence="5" id="KW-1185">Reference proteome</keyword>
<proteinExistence type="inferred from homology"/>
<evidence type="ECO:0000313" key="5">
    <source>
        <dbReference type="Proteomes" id="UP001205185"/>
    </source>
</evidence>
<name>A0ABT1IDG6_9PSEU</name>
<evidence type="ECO:0000256" key="2">
    <source>
        <dbReference type="ARBA" id="ARBA00022801"/>
    </source>
</evidence>
<sequence>MALPTCLLGSNVESVLLDAIPTRVLAAAVRALFALPRPLRRLIAGRPIQVDGQELALDAQFLLTLNRLATGDGLTAREPVKSRADMVSSTRLIGGTPIEPVAVRDLDLDGIPARLYTPPSANDNAPLLLFFHGGGWVIGNLDTHDNPCRFIAKHAEVKVLSVDYRLAPEHPYPAAVEDALAAFNYAVKHAESLGIDPTRIALGGDSAGGNLAAVTAQQAALTPGPKPAFQLLFYPGTDATVRRRSRDLFATGYLLTDRDIDWFLNHYGPDHSTRADPRFSPLRAQDLTSLPPAYIATAGFDPLRDEGEAYANALRAAQTPVILSRHPDLIHGYINFLAAGPRFTQALLEATATLKAALTFSPKDPRR</sequence>
<dbReference type="SUPFAM" id="SSF53474">
    <property type="entry name" value="alpha/beta-Hydrolases"/>
    <property type="match status" value="1"/>
</dbReference>
<dbReference type="InterPro" id="IPR002168">
    <property type="entry name" value="Lipase_GDXG_HIS_AS"/>
</dbReference>
<dbReference type="Proteomes" id="UP001205185">
    <property type="component" value="Unassembled WGS sequence"/>
</dbReference>
<dbReference type="Gene3D" id="3.40.50.1820">
    <property type="entry name" value="alpha/beta hydrolase"/>
    <property type="match status" value="1"/>
</dbReference>
<evidence type="ECO:0000259" key="3">
    <source>
        <dbReference type="Pfam" id="PF07859"/>
    </source>
</evidence>
<evidence type="ECO:0000256" key="1">
    <source>
        <dbReference type="ARBA" id="ARBA00010515"/>
    </source>
</evidence>
<keyword evidence="2" id="KW-0378">Hydrolase</keyword>
<gene>
    <name evidence="4" type="ORF">LV75_003168</name>
</gene>
<dbReference type="InterPro" id="IPR029058">
    <property type="entry name" value="AB_hydrolase_fold"/>
</dbReference>
<comment type="similarity">
    <text evidence="1">Belongs to the 'GDXG' lipolytic enzyme family.</text>
</comment>
<organism evidence="4 5">
    <name type="scientific">Actinokineospora diospyrosa</name>
    <dbReference type="NCBI Taxonomy" id="103728"/>
    <lineage>
        <taxon>Bacteria</taxon>
        <taxon>Bacillati</taxon>
        <taxon>Actinomycetota</taxon>
        <taxon>Actinomycetes</taxon>
        <taxon>Pseudonocardiales</taxon>
        <taxon>Pseudonocardiaceae</taxon>
        <taxon>Actinokineospora</taxon>
    </lineage>
</organism>
<dbReference type="Pfam" id="PF07859">
    <property type="entry name" value="Abhydrolase_3"/>
    <property type="match status" value="1"/>
</dbReference>
<evidence type="ECO:0000313" key="4">
    <source>
        <dbReference type="EMBL" id="MCP2270667.1"/>
    </source>
</evidence>
<dbReference type="PROSITE" id="PS01173">
    <property type="entry name" value="LIPASE_GDXG_HIS"/>
    <property type="match status" value="1"/>
</dbReference>
<dbReference type="EMBL" id="JAMTCO010000007">
    <property type="protein sequence ID" value="MCP2270667.1"/>
    <property type="molecule type" value="Genomic_DNA"/>
</dbReference>
<dbReference type="PANTHER" id="PTHR48081:SF8">
    <property type="entry name" value="ALPHA_BETA HYDROLASE FOLD-3 DOMAIN-CONTAINING PROTEIN-RELATED"/>
    <property type="match status" value="1"/>
</dbReference>
<dbReference type="InterPro" id="IPR050300">
    <property type="entry name" value="GDXG_lipolytic_enzyme"/>
</dbReference>
<dbReference type="PANTHER" id="PTHR48081">
    <property type="entry name" value="AB HYDROLASE SUPERFAMILY PROTEIN C4A8.06C"/>
    <property type="match status" value="1"/>
</dbReference>
<feature type="domain" description="Alpha/beta hydrolase fold-3" evidence="3">
    <location>
        <begin position="128"/>
        <end position="334"/>
    </location>
</feature>
<comment type="caution">
    <text evidence="4">The sequence shown here is derived from an EMBL/GenBank/DDBJ whole genome shotgun (WGS) entry which is preliminary data.</text>
</comment>
<protein>
    <submittedName>
        <fullName evidence="4">Acetyl esterase</fullName>
    </submittedName>
</protein>
<dbReference type="RefSeq" id="WP_253887621.1">
    <property type="nucleotide sequence ID" value="NZ_BAAAVB010000009.1"/>
</dbReference>
<dbReference type="InterPro" id="IPR013094">
    <property type="entry name" value="AB_hydrolase_3"/>
</dbReference>
<reference evidence="4 5" key="1">
    <citation type="submission" date="2022-06" db="EMBL/GenBank/DDBJ databases">
        <title>Genomic Encyclopedia of Archaeal and Bacterial Type Strains, Phase II (KMG-II): from individual species to whole genera.</title>
        <authorList>
            <person name="Goeker M."/>
        </authorList>
    </citation>
    <scope>NUCLEOTIDE SEQUENCE [LARGE SCALE GENOMIC DNA]</scope>
    <source>
        <strain evidence="4 5">DSM 44255</strain>
    </source>
</reference>
<accession>A0ABT1IDG6</accession>